<dbReference type="Proteomes" id="UP000646548">
    <property type="component" value="Unassembled WGS sequence"/>
</dbReference>
<evidence type="ECO:0000313" key="2">
    <source>
        <dbReference type="Proteomes" id="UP000646548"/>
    </source>
</evidence>
<proteinExistence type="predicted"/>
<dbReference type="AlphaFoldDB" id="A0A834F870"/>
<name>A0A834F870_ORYME</name>
<dbReference type="EMBL" id="WKFB01000277">
    <property type="protein sequence ID" value="KAF6728570.1"/>
    <property type="molecule type" value="Genomic_DNA"/>
</dbReference>
<accession>A0A834F870</accession>
<comment type="caution">
    <text evidence="1">The sequence shown here is derived from an EMBL/GenBank/DDBJ whole genome shotgun (WGS) entry which is preliminary data.</text>
</comment>
<reference evidence="1" key="1">
    <citation type="journal article" name="BMC Genomics">
        <title>Long-read sequencing and de novo genome assembly of marine medaka (Oryzias melastigma).</title>
        <authorList>
            <person name="Liang P."/>
            <person name="Saqib H.S.A."/>
            <person name="Ni X."/>
            <person name="Shen Y."/>
        </authorList>
    </citation>
    <scope>NUCLEOTIDE SEQUENCE</scope>
    <source>
        <strain evidence="1">Bigg-433</strain>
    </source>
</reference>
<protein>
    <submittedName>
        <fullName evidence="1">Uncharacterized protein</fullName>
    </submittedName>
</protein>
<gene>
    <name evidence="1" type="ORF">FQA47_025559</name>
</gene>
<organism evidence="1 2">
    <name type="scientific">Oryzias melastigma</name>
    <name type="common">Marine medaka</name>
    <dbReference type="NCBI Taxonomy" id="30732"/>
    <lineage>
        <taxon>Eukaryota</taxon>
        <taxon>Metazoa</taxon>
        <taxon>Chordata</taxon>
        <taxon>Craniata</taxon>
        <taxon>Vertebrata</taxon>
        <taxon>Euteleostomi</taxon>
        <taxon>Actinopterygii</taxon>
        <taxon>Neopterygii</taxon>
        <taxon>Teleostei</taxon>
        <taxon>Neoteleostei</taxon>
        <taxon>Acanthomorphata</taxon>
        <taxon>Ovalentaria</taxon>
        <taxon>Atherinomorphae</taxon>
        <taxon>Beloniformes</taxon>
        <taxon>Adrianichthyidae</taxon>
        <taxon>Oryziinae</taxon>
        <taxon>Oryzias</taxon>
    </lineage>
</organism>
<evidence type="ECO:0000313" key="1">
    <source>
        <dbReference type="EMBL" id="KAF6728570.1"/>
    </source>
</evidence>
<sequence>MEQISETSPVCSEEKPLIKPAAWWQDAVKPVSVYCSGGERRLEVRRSAADMSQCTFCKQLNGQMSCVSTRLKSLVSNQILFVRKLAFSLCKQWLDTAGWGGLLDEGSGPPSGVSPEGHRSWLSSVLQVTSQDVTNSTRTHGVCWCSSENTPLKPSRQSDPAVQRAALHVKLSEPRASLGRPR</sequence>